<keyword evidence="1" id="KW-0812">Transmembrane</keyword>
<dbReference type="PANTHER" id="PTHR12064">
    <property type="entry name" value="METAL TRANSPORTER CNNM"/>
    <property type="match status" value="1"/>
</dbReference>
<feature type="domain" description="CNNM transmembrane" evidence="2">
    <location>
        <begin position="1"/>
        <end position="50"/>
    </location>
</feature>
<evidence type="ECO:0000313" key="3">
    <source>
        <dbReference type="EMBL" id="GJN94548.1"/>
    </source>
</evidence>
<comment type="caution">
    <text evidence="3">The sequence shown here is derived from an EMBL/GenBank/DDBJ whole genome shotgun (WGS) entry which is preliminary data.</text>
</comment>
<accession>A0AAV5GWE9</accession>
<sequence length="132" mass="14942">MLLLFPICYPTAKLLDLLLGTHTLHLYRRDELRTLVELHQAPEGEREPEKLRAVETELVGAALGLADRRVRDCMRPVGEVYAVSEGLRVRDVDLKEPGKPEPFVGFLRVDEAEPLGFATLDDLLRSLLRNKV</sequence>
<keyword evidence="1" id="KW-1133">Transmembrane helix</keyword>
<name>A0AAV5GWE9_9BASI</name>
<protein>
    <recommendedName>
        <fullName evidence="2">CNNM transmembrane domain-containing protein</fullName>
    </recommendedName>
</protein>
<evidence type="ECO:0000259" key="2">
    <source>
        <dbReference type="PROSITE" id="PS51846"/>
    </source>
</evidence>
<dbReference type="PANTHER" id="PTHR12064:SF94">
    <property type="entry name" value="UNEXTENDED PROTEIN"/>
    <property type="match status" value="1"/>
</dbReference>
<dbReference type="PROSITE" id="PS51846">
    <property type="entry name" value="CNNM"/>
    <property type="match status" value="1"/>
</dbReference>
<dbReference type="GO" id="GO:0010960">
    <property type="term" value="P:magnesium ion homeostasis"/>
    <property type="evidence" value="ECO:0007669"/>
    <property type="project" value="InterPro"/>
</dbReference>
<dbReference type="AlphaFoldDB" id="A0AAV5GWE9"/>
<evidence type="ECO:0000313" key="4">
    <source>
        <dbReference type="Proteomes" id="UP001342314"/>
    </source>
</evidence>
<dbReference type="Proteomes" id="UP001342314">
    <property type="component" value="Unassembled WGS sequence"/>
</dbReference>
<organism evidence="3 4">
    <name type="scientific">Rhodotorula paludigena</name>
    <dbReference type="NCBI Taxonomy" id="86838"/>
    <lineage>
        <taxon>Eukaryota</taxon>
        <taxon>Fungi</taxon>
        <taxon>Dikarya</taxon>
        <taxon>Basidiomycota</taxon>
        <taxon>Pucciniomycotina</taxon>
        <taxon>Microbotryomycetes</taxon>
        <taxon>Sporidiobolales</taxon>
        <taxon>Sporidiobolaceae</taxon>
        <taxon>Rhodotorula</taxon>
    </lineage>
</organism>
<keyword evidence="4" id="KW-1185">Reference proteome</keyword>
<dbReference type="GO" id="GO:0016020">
    <property type="term" value="C:membrane"/>
    <property type="evidence" value="ECO:0007669"/>
    <property type="project" value="UniProtKB-UniRule"/>
</dbReference>
<dbReference type="EMBL" id="BQKY01000017">
    <property type="protein sequence ID" value="GJN94548.1"/>
    <property type="molecule type" value="Genomic_DNA"/>
</dbReference>
<reference evidence="3 4" key="1">
    <citation type="submission" date="2021-12" db="EMBL/GenBank/DDBJ databases">
        <title>High titer production of polyol ester of fatty acids by Rhodotorula paludigena BS15 towards product separation-free biomass refinery.</title>
        <authorList>
            <person name="Mano J."/>
            <person name="Ono H."/>
            <person name="Tanaka T."/>
            <person name="Naito K."/>
            <person name="Sushida H."/>
            <person name="Ike M."/>
            <person name="Tokuyasu K."/>
            <person name="Kitaoka M."/>
        </authorList>
    </citation>
    <scope>NUCLEOTIDE SEQUENCE [LARGE SCALE GENOMIC DNA]</scope>
    <source>
        <strain evidence="3 4">BS15</strain>
    </source>
</reference>
<proteinExistence type="predicted"/>
<evidence type="ECO:0000256" key="1">
    <source>
        <dbReference type="PROSITE-ProRule" id="PRU01193"/>
    </source>
</evidence>
<dbReference type="InterPro" id="IPR002550">
    <property type="entry name" value="CNNM"/>
</dbReference>
<keyword evidence="1" id="KW-0472">Membrane</keyword>
<dbReference type="InterPro" id="IPR045095">
    <property type="entry name" value="ACDP"/>
</dbReference>
<gene>
    <name evidence="3" type="ORF">Rhopal_007631-T1</name>
</gene>